<keyword evidence="4" id="KW-1185">Reference proteome</keyword>
<feature type="compositionally biased region" description="Polar residues" evidence="1">
    <location>
        <begin position="1"/>
        <end position="10"/>
    </location>
</feature>
<gene>
    <name evidence="3" type="ORF">H0194_01840</name>
</gene>
<evidence type="ECO:0000256" key="1">
    <source>
        <dbReference type="SAM" id="MobiDB-lite"/>
    </source>
</evidence>
<sequence>MSTPHSTHNPHTPDAPDQAAGSKKHSRLAALGLALSSLILWLAGRMSWVTAVSEDDKAGRAINDVPGATWSVELIALAAAFLAGALAVLVLRRQARRIIGVVCAIAAIAGSIGPTLLLVQGADPERAKALLTAGATSGKANAPVSISEWAVVTEATVNPLGVALALLGFAVALVAAVVVVIRPGHDSPRVSKYERAATRREKLEEELETSPDSQRVMWDALDAGLDPTDSGEKGRR</sequence>
<dbReference type="Proteomes" id="UP000515743">
    <property type="component" value="Chromosome"/>
</dbReference>
<dbReference type="EMBL" id="CP059404">
    <property type="protein sequence ID" value="QNE89819.1"/>
    <property type="molecule type" value="Genomic_DNA"/>
</dbReference>
<keyword evidence="2" id="KW-1133">Transmembrane helix</keyword>
<evidence type="ECO:0000313" key="4">
    <source>
        <dbReference type="Proteomes" id="UP000515743"/>
    </source>
</evidence>
<proteinExistence type="predicted"/>
<dbReference type="Pfam" id="PF09534">
    <property type="entry name" value="Trp_oprn_chp"/>
    <property type="match status" value="1"/>
</dbReference>
<name>A0A7G7CQF3_9CORY</name>
<feature type="transmembrane region" description="Helical" evidence="2">
    <location>
        <begin position="68"/>
        <end position="91"/>
    </location>
</feature>
<reference evidence="3 4" key="1">
    <citation type="submission" date="2020-07" db="EMBL/GenBank/DDBJ databases">
        <title>Complete genome and description of Corynebacterium incognita strain Marseille-Q3630 sp. nov.</title>
        <authorList>
            <person name="Boxberger M."/>
        </authorList>
    </citation>
    <scope>NUCLEOTIDE SEQUENCE [LARGE SCALE GENOMIC DNA]</scope>
    <source>
        <strain evidence="3 4">Marseille-Q3630</strain>
    </source>
</reference>
<dbReference type="KEGG" id="cik:H0194_01840"/>
<feature type="transmembrane region" description="Helical" evidence="2">
    <location>
        <begin position="160"/>
        <end position="181"/>
    </location>
</feature>
<dbReference type="RefSeq" id="WP_185176193.1">
    <property type="nucleotide sequence ID" value="NZ_CP059404.1"/>
</dbReference>
<evidence type="ECO:0000256" key="2">
    <source>
        <dbReference type="SAM" id="Phobius"/>
    </source>
</evidence>
<feature type="transmembrane region" description="Helical" evidence="2">
    <location>
        <begin position="28"/>
        <end position="48"/>
    </location>
</feature>
<dbReference type="InterPro" id="IPR036259">
    <property type="entry name" value="MFS_trans_sf"/>
</dbReference>
<feature type="region of interest" description="Disordered" evidence="1">
    <location>
        <begin position="1"/>
        <end position="21"/>
    </location>
</feature>
<protein>
    <submittedName>
        <fullName evidence="3">TIGR02234 family membrane protein</fullName>
    </submittedName>
</protein>
<dbReference type="NCBIfam" id="TIGR02234">
    <property type="entry name" value="trp_oprn_chp"/>
    <property type="match status" value="1"/>
</dbReference>
<dbReference type="SUPFAM" id="SSF103473">
    <property type="entry name" value="MFS general substrate transporter"/>
    <property type="match status" value="1"/>
</dbReference>
<feature type="region of interest" description="Disordered" evidence="1">
    <location>
        <begin position="191"/>
        <end position="236"/>
    </location>
</feature>
<organism evidence="3 4">
    <name type="scientific">Corynebacterium incognita</name>
    <dbReference type="NCBI Taxonomy" id="2754725"/>
    <lineage>
        <taxon>Bacteria</taxon>
        <taxon>Bacillati</taxon>
        <taxon>Actinomycetota</taxon>
        <taxon>Actinomycetes</taxon>
        <taxon>Mycobacteriales</taxon>
        <taxon>Corynebacteriaceae</taxon>
        <taxon>Corynebacterium</taxon>
    </lineage>
</organism>
<feature type="transmembrane region" description="Helical" evidence="2">
    <location>
        <begin position="98"/>
        <end position="119"/>
    </location>
</feature>
<dbReference type="InterPro" id="IPR019051">
    <property type="entry name" value="Trp_biosyn_TM_oprn/chp"/>
</dbReference>
<dbReference type="AlphaFoldDB" id="A0A7G7CQF3"/>
<keyword evidence="2" id="KW-0472">Membrane</keyword>
<evidence type="ECO:0000313" key="3">
    <source>
        <dbReference type="EMBL" id="QNE89819.1"/>
    </source>
</evidence>
<feature type="compositionally biased region" description="Basic and acidic residues" evidence="1">
    <location>
        <begin position="191"/>
        <end position="203"/>
    </location>
</feature>
<dbReference type="InterPro" id="IPR011746">
    <property type="entry name" value="Trp_synth-assoc_CHP"/>
</dbReference>
<keyword evidence="2" id="KW-0812">Transmembrane</keyword>
<accession>A0A7G7CQF3</accession>